<feature type="domain" description="PilZ" evidence="1">
    <location>
        <begin position="13"/>
        <end position="93"/>
    </location>
</feature>
<organism evidence="2 3">
    <name type="scientific">Salinarimonas ramus</name>
    <dbReference type="NCBI Taxonomy" id="690164"/>
    <lineage>
        <taxon>Bacteria</taxon>
        <taxon>Pseudomonadati</taxon>
        <taxon>Pseudomonadota</taxon>
        <taxon>Alphaproteobacteria</taxon>
        <taxon>Hyphomicrobiales</taxon>
        <taxon>Salinarimonadaceae</taxon>
        <taxon>Salinarimonas</taxon>
    </lineage>
</organism>
<gene>
    <name evidence="2" type="ORF">GCM10011322_21950</name>
</gene>
<evidence type="ECO:0000313" key="3">
    <source>
        <dbReference type="Proteomes" id="UP000600449"/>
    </source>
</evidence>
<dbReference type="SUPFAM" id="SSF141371">
    <property type="entry name" value="PilZ domain-like"/>
    <property type="match status" value="1"/>
</dbReference>
<name>A0A917Q820_9HYPH</name>
<comment type="caution">
    <text evidence="2">The sequence shown here is derived from an EMBL/GenBank/DDBJ whole genome shotgun (WGS) entry which is preliminary data.</text>
</comment>
<proteinExistence type="predicted"/>
<feature type="domain" description="PilZ" evidence="1">
    <location>
        <begin position="114"/>
        <end position="187"/>
    </location>
</feature>
<keyword evidence="3" id="KW-1185">Reference proteome</keyword>
<reference evidence="2 3" key="1">
    <citation type="journal article" date="2014" name="Int. J. Syst. Evol. Microbiol.">
        <title>Complete genome sequence of Corynebacterium casei LMG S-19264T (=DSM 44701T), isolated from a smear-ripened cheese.</title>
        <authorList>
            <consortium name="US DOE Joint Genome Institute (JGI-PGF)"/>
            <person name="Walter F."/>
            <person name="Albersmeier A."/>
            <person name="Kalinowski J."/>
            <person name="Ruckert C."/>
        </authorList>
    </citation>
    <scope>NUCLEOTIDE SEQUENCE [LARGE SCALE GENOMIC DNA]</scope>
    <source>
        <strain evidence="2 3">CGMCC 1.9161</strain>
    </source>
</reference>
<dbReference type="RefSeq" id="WP_188912687.1">
    <property type="nucleotide sequence ID" value="NZ_BMMF01000005.1"/>
</dbReference>
<evidence type="ECO:0000259" key="1">
    <source>
        <dbReference type="Pfam" id="PF07238"/>
    </source>
</evidence>
<dbReference type="GO" id="GO:0035438">
    <property type="term" value="F:cyclic-di-GMP binding"/>
    <property type="evidence" value="ECO:0007669"/>
    <property type="project" value="InterPro"/>
</dbReference>
<evidence type="ECO:0000313" key="2">
    <source>
        <dbReference type="EMBL" id="GGK34797.1"/>
    </source>
</evidence>
<dbReference type="AlphaFoldDB" id="A0A917Q820"/>
<dbReference type="EMBL" id="BMMF01000005">
    <property type="protein sequence ID" value="GGK34797.1"/>
    <property type="molecule type" value="Genomic_DNA"/>
</dbReference>
<dbReference type="InterPro" id="IPR009875">
    <property type="entry name" value="PilZ_domain"/>
</dbReference>
<sequence>MRSDDAYSPFHVDRRRAERLPLALSCRILLGDGSAHAGETFCVSADGAAIRTTAPVLDGEILNVAISDLGLARARVARFVEDGIGVAFERDGRDARVAALIWLEERLEGRRAELRAHPRSLPPPASALVTLLDDPPTSAPAALADVSLGGARLVTELKAGIGAPVRLGSLPARVVRVLPDGFAIAFTRA</sequence>
<dbReference type="Pfam" id="PF07238">
    <property type="entry name" value="PilZ"/>
    <property type="match status" value="2"/>
</dbReference>
<protein>
    <submittedName>
        <fullName evidence="2">Pilus assembly protein PilZ</fullName>
    </submittedName>
</protein>
<accession>A0A917Q820</accession>
<dbReference type="Proteomes" id="UP000600449">
    <property type="component" value="Unassembled WGS sequence"/>
</dbReference>